<dbReference type="FunFam" id="3.30.160.20:FF:000007">
    <property type="entry name" value="Double-stranded RNA-binding protein Staufen homolog 1"/>
    <property type="match status" value="1"/>
</dbReference>
<dbReference type="STRING" id="1965070.A0A3S3PPB7"/>
<dbReference type="GO" id="GO:0035197">
    <property type="term" value="F:siRNA binding"/>
    <property type="evidence" value="ECO:0007669"/>
    <property type="project" value="TreeGrafter"/>
</dbReference>
<feature type="domain" description="DRBM" evidence="3">
    <location>
        <begin position="6"/>
        <end position="74"/>
    </location>
</feature>
<evidence type="ECO:0000259" key="3">
    <source>
        <dbReference type="PROSITE" id="PS50137"/>
    </source>
</evidence>
<dbReference type="GO" id="GO:0030422">
    <property type="term" value="P:siRNA processing"/>
    <property type="evidence" value="ECO:0007669"/>
    <property type="project" value="TreeGrafter"/>
</dbReference>
<dbReference type="PANTHER" id="PTHR46205">
    <property type="entry name" value="LOQUACIOUS, ISOFORM B"/>
    <property type="match status" value="1"/>
</dbReference>
<evidence type="ECO:0000313" key="4">
    <source>
        <dbReference type="EMBL" id="RWS05568.1"/>
    </source>
</evidence>
<protein>
    <submittedName>
        <fullName evidence="4">Interferon-inducible double stranded RNA-dependent protein kinase activator A-like protein</fullName>
    </submittedName>
</protein>
<name>A0A3S3PPB7_9ACAR</name>
<dbReference type="GO" id="GO:0070920">
    <property type="term" value="P:regulation of regulatory ncRNA processing"/>
    <property type="evidence" value="ECO:0007669"/>
    <property type="project" value="TreeGrafter"/>
</dbReference>
<dbReference type="GO" id="GO:0003725">
    <property type="term" value="F:double-stranded RNA binding"/>
    <property type="evidence" value="ECO:0007669"/>
    <property type="project" value="TreeGrafter"/>
</dbReference>
<dbReference type="InterPro" id="IPR051247">
    <property type="entry name" value="RLC_Component"/>
</dbReference>
<dbReference type="InterPro" id="IPR014720">
    <property type="entry name" value="dsRBD_dom"/>
</dbReference>
<dbReference type="GO" id="GO:0016442">
    <property type="term" value="C:RISC complex"/>
    <property type="evidence" value="ECO:0007669"/>
    <property type="project" value="TreeGrafter"/>
</dbReference>
<evidence type="ECO:0000256" key="2">
    <source>
        <dbReference type="PROSITE-ProRule" id="PRU00266"/>
    </source>
</evidence>
<dbReference type="Proteomes" id="UP000285301">
    <property type="component" value="Unassembled WGS sequence"/>
</dbReference>
<dbReference type="GO" id="GO:0005737">
    <property type="term" value="C:cytoplasm"/>
    <property type="evidence" value="ECO:0007669"/>
    <property type="project" value="TreeGrafter"/>
</dbReference>
<dbReference type="PANTHER" id="PTHR46205:SF3">
    <property type="entry name" value="LOQUACIOUS, ISOFORM B"/>
    <property type="match status" value="1"/>
</dbReference>
<evidence type="ECO:0000256" key="1">
    <source>
        <dbReference type="ARBA" id="ARBA00022884"/>
    </source>
</evidence>
<dbReference type="EMBL" id="NCKU01004696">
    <property type="protein sequence ID" value="RWS05568.1"/>
    <property type="molecule type" value="Genomic_DNA"/>
</dbReference>
<sequence>MDFQRTPISVLQDYCSRLNLNVDYQLLSVEGLVHAPTFAYRVQVGDEITATATGQSKKKAKHAAALNALQMLAQKPHLIGADCDELSSSIAHFLCMRKRWPPPQYDKCQESGLPHERTFTMVCELSTLNLSVYGSGRSKKIAKRIAAQEMLQLLEAKNLYDPSASTQSVKSSKDTSSLHDYSSPSANVDLCKDQLDNFWKDVQVDFEYEEHEDSEACAEIIQELAEKIECNIKYLELPCIDINQKLVLLNLVAKDKQNFTVPVATSWAKSESFEKAKEVAAKQLLSFISKLESTEKSRDF</sequence>
<keyword evidence="5" id="KW-1185">Reference proteome</keyword>
<keyword evidence="1 2" id="KW-0694">RNA-binding</keyword>
<dbReference type="Gene3D" id="3.30.160.20">
    <property type="match status" value="2"/>
</dbReference>
<dbReference type="Pfam" id="PF00035">
    <property type="entry name" value="dsrm"/>
    <property type="match status" value="2"/>
</dbReference>
<dbReference type="SMART" id="SM00358">
    <property type="entry name" value="DSRM"/>
    <property type="match status" value="2"/>
</dbReference>
<reference evidence="4 5" key="1">
    <citation type="journal article" date="2018" name="Gigascience">
        <title>Genomes of trombidid mites reveal novel predicted allergens and laterally-transferred genes associated with secondary metabolism.</title>
        <authorList>
            <person name="Dong X."/>
            <person name="Chaisiri K."/>
            <person name="Xia D."/>
            <person name="Armstrong S.D."/>
            <person name="Fang Y."/>
            <person name="Donnelly M.J."/>
            <person name="Kadowaki T."/>
            <person name="McGarry J.W."/>
            <person name="Darby A.C."/>
            <person name="Makepeace B.L."/>
        </authorList>
    </citation>
    <scope>NUCLEOTIDE SEQUENCE [LARGE SCALE GENOMIC DNA]</scope>
    <source>
        <strain evidence="4">UoL-WK</strain>
    </source>
</reference>
<dbReference type="GO" id="GO:0005634">
    <property type="term" value="C:nucleus"/>
    <property type="evidence" value="ECO:0007669"/>
    <property type="project" value="TreeGrafter"/>
</dbReference>
<proteinExistence type="predicted"/>
<accession>A0A3S3PPB7</accession>
<comment type="caution">
    <text evidence="4">The sequence shown here is derived from an EMBL/GenBank/DDBJ whole genome shotgun (WGS) entry which is preliminary data.</text>
</comment>
<keyword evidence="4" id="KW-0808">Transferase</keyword>
<dbReference type="GO" id="GO:0016301">
    <property type="term" value="F:kinase activity"/>
    <property type="evidence" value="ECO:0007669"/>
    <property type="project" value="UniProtKB-KW"/>
</dbReference>
<dbReference type="PROSITE" id="PS50137">
    <property type="entry name" value="DS_RBD"/>
    <property type="match status" value="2"/>
</dbReference>
<organism evidence="4 5">
    <name type="scientific">Dinothrombium tinctorium</name>
    <dbReference type="NCBI Taxonomy" id="1965070"/>
    <lineage>
        <taxon>Eukaryota</taxon>
        <taxon>Metazoa</taxon>
        <taxon>Ecdysozoa</taxon>
        <taxon>Arthropoda</taxon>
        <taxon>Chelicerata</taxon>
        <taxon>Arachnida</taxon>
        <taxon>Acari</taxon>
        <taxon>Acariformes</taxon>
        <taxon>Trombidiformes</taxon>
        <taxon>Prostigmata</taxon>
        <taxon>Anystina</taxon>
        <taxon>Parasitengona</taxon>
        <taxon>Trombidioidea</taxon>
        <taxon>Trombidiidae</taxon>
        <taxon>Dinothrombium</taxon>
    </lineage>
</organism>
<dbReference type="SUPFAM" id="SSF54768">
    <property type="entry name" value="dsRNA-binding domain-like"/>
    <property type="match status" value="2"/>
</dbReference>
<evidence type="ECO:0000313" key="5">
    <source>
        <dbReference type="Proteomes" id="UP000285301"/>
    </source>
</evidence>
<dbReference type="AlphaFoldDB" id="A0A3S3PPB7"/>
<dbReference type="GO" id="GO:0070578">
    <property type="term" value="C:RISC-loading complex"/>
    <property type="evidence" value="ECO:0007669"/>
    <property type="project" value="TreeGrafter"/>
</dbReference>
<keyword evidence="4" id="KW-0418">Kinase</keyword>
<gene>
    <name evidence="4" type="ORF">B4U79_10530</name>
</gene>
<dbReference type="OrthoDB" id="10056847at2759"/>
<feature type="domain" description="DRBM" evidence="3">
    <location>
        <begin position="85"/>
        <end position="156"/>
    </location>
</feature>